<evidence type="ECO:0000313" key="1">
    <source>
        <dbReference type="EMBL" id="KAF8712296.1"/>
    </source>
</evidence>
<evidence type="ECO:0000313" key="2">
    <source>
        <dbReference type="Proteomes" id="UP000602905"/>
    </source>
</evidence>
<dbReference type="EMBL" id="JACYCD010000044">
    <property type="protein sequence ID" value="KAF8712296.1"/>
    <property type="molecule type" value="Genomic_DNA"/>
</dbReference>
<dbReference type="OrthoDB" id="3136401at2759"/>
<sequence>MPILPLEILQLVCEHAVEQIASHPSRGSRSAFETNVSTNVHCLSLLGFSGVSRSCREASVPYLFQSITVRTTERASSIASSPLLQYVRHIHLPAVDVLTCRRPVPFSVLKLVSGATSMRITATDPSFFLTARTLMSRLLRSAKSLDTLELYSEPISTQLDGLSIIANLVPACPKWLKALYFAMPGGQPEATGVEVRLVFGRFGYISDSVCQALLNALLSTNPVIDHTLPELETIGLSVHLIPLFASCPEHLALTIARRLPALRRATFVAPGKNPRREIPVLELIGPKDGSRVNGFKGDTLVYEFQRSQGNMCIDPGDKEVKHLESPHLAITRMTH</sequence>
<dbReference type="AlphaFoldDB" id="A0A8H7HY27"/>
<protein>
    <submittedName>
        <fullName evidence="1">Uncharacterized protein</fullName>
    </submittedName>
</protein>
<accession>A0A8H7HY27</accession>
<reference evidence="1" key="1">
    <citation type="submission" date="2020-09" db="EMBL/GenBank/DDBJ databases">
        <title>Comparative genome analyses of four rice-infecting Rhizoctonia solani isolates reveal extensive enrichment of homogalacturonan modification genes.</title>
        <authorList>
            <person name="Lee D.-Y."/>
            <person name="Jeon J."/>
            <person name="Kim K.-T."/>
            <person name="Cheong K."/>
            <person name="Song H."/>
            <person name="Choi G."/>
            <person name="Ko J."/>
            <person name="Opiyo S.O."/>
            <person name="Zuo S."/>
            <person name="Madhav S."/>
            <person name="Lee Y.-H."/>
            <person name="Wang G.-L."/>
        </authorList>
    </citation>
    <scope>NUCLEOTIDE SEQUENCE</scope>
    <source>
        <strain evidence="1">AG1-IA WGL</strain>
    </source>
</reference>
<gene>
    <name evidence="1" type="ORF">RHS03_01099</name>
</gene>
<organism evidence="1 2">
    <name type="scientific">Rhizoctonia solani</name>
    <dbReference type="NCBI Taxonomy" id="456999"/>
    <lineage>
        <taxon>Eukaryota</taxon>
        <taxon>Fungi</taxon>
        <taxon>Dikarya</taxon>
        <taxon>Basidiomycota</taxon>
        <taxon>Agaricomycotina</taxon>
        <taxon>Agaricomycetes</taxon>
        <taxon>Cantharellales</taxon>
        <taxon>Ceratobasidiaceae</taxon>
        <taxon>Rhizoctonia</taxon>
    </lineage>
</organism>
<name>A0A8H7HY27_9AGAM</name>
<comment type="caution">
    <text evidence="1">The sequence shown here is derived from an EMBL/GenBank/DDBJ whole genome shotgun (WGS) entry which is preliminary data.</text>
</comment>
<dbReference type="Proteomes" id="UP000602905">
    <property type="component" value="Unassembled WGS sequence"/>
</dbReference>
<proteinExistence type="predicted"/>
<feature type="non-terminal residue" evidence="1">
    <location>
        <position position="335"/>
    </location>
</feature>